<protein>
    <submittedName>
        <fullName evidence="1">Uncharacterized protein</fullName>
    </submittedName>
</protein>
<dbReference type="EMBL" id="OQ326496">
    <property type="protein sequence ID" value="WDQ45459.1"/>
    <property type="molecule type" value="Genomic_DNA"/>
</dbReference>
<reference evidence="1" key="1">
    <citation type="submission" date="2023-01" db="EMBL/GenBank/DDBJ databases">
        <authorList>
            <person name="Sprotte S."/>
            <person name="Brinks E."/>
        </authorList>
    </citation>
    <scope>NUCLEOTIDE SEQUENCE</scope>
</reference>
<accession>A0AAT9TSN0</accession>
<evidence type="ECO:0000313" key="1">
    <source>
        <dbReference type="EMBL" id="WDQ45459.1"/>
    </source>
</evidence>
<organism evidence="1">
    <name type="scientific">Enterocloster phage PMBT24</name>
    <dbReference type="NCBI Taxonomy" id="3025413"/>
    <lineage>
        <taxon>Viruses</taxon>
        <taxon>Duplodnaviria</taxon>
        <taxon>Heunggongvirae</taxon>
        <taxon>Uroviricota</taxon>
        <taxon>Caudoviricetes</taxon>
    </lineage>
</organism>
<name>A0AAT9TSN0_9CAUD</name>
<sequence length="54" mass="5924">MHQITGNAKPSVDPCVVAIPHPRIKFQAGAQASENVGQSRKALFYFSNPKLMNQ</sequence>
<proteinExistence type="predicted"/>
<reference evidence="1" key="2">
    <citation type="journal article" date="2024" name="Heliyon">
        <title>Complete genome sequence of the novel virulent phage PMBT24 infecting Enterocloster bolteae from the human gut.</title>
        <authorList>
            <person name="Sprotte S."/>
            <person name="Brinks E."/>
            <person name="Neve H."/>
            <person name="Franz C.M.A.P."/>
        </authorList>
    </citation>
    <scope>NUCLEOTIDE SEQUENCE</scope>
</reference>